<dbReference type="EMBL" id="BONZ01000034">
    <property type="protein sequence ID" value="GIH15403.1"/>
    <property type="molecule type" value="Genomic_DNA"/>
</dbReference>
<protein>
    <recommendedName>
        <fullName evidence="5">Glycogen debranching protein</fullName>
    </recommendedName>
</protein>
<evidence type="ECO:0000256" key="2">
    <source>
        <dbReference type="SAM" id="SignalP"/>
    </source>
</evidence>
<keyword evidence="4" id="KW-1185">Reference proteome</keyword>
<feature type="signal peptide" evidence="2">
    <location>
        <begin position="1"/>
        <end position="23"/>
    </location>
</feature>
<evidence type="ECO:0000313" key="4">
    <source>
        <dbReference type="Proteomes" id="UP000642748"/>
    </source>
</evidence>
<dbReference type="RefSeq" id="WP_203919039.1">
    <property type="nucleotide sequence ID" value="NZ_BONZ01000034.1"/>
</dbReference>
<feature type="region of interest" description="Disordered" evidence="1">
    <location>
        <begin position="607"/>
        <end position="626"/>
    </location>
</feature>
<proteinExistence type="predicted"/>
<accession>A0A8J3VRH5</accession>
<comment type="caution">
    <text evidence="3">The sequence shown here is derived from an EMBL/GenBank/DDBJ whole genome shotgun (WGS) entry which is preliminary data.</text>
</comment>
<evidence type="ECO:0000256" key="1">
    <source>
        <dbReference type="SAM" id="MobiDB-lite"/>
    </source>
</evidence>
<reference evidence="3" key="1">
    <citation type="submission" date="2021-01" db="EMBL/GenBank/DDBJ databases">
        <title>Whole genome shotgun sequence of Rugosimonospora africana NBRC 104875.</title>
        <authorList>
            <person name="Komaki H."/>
            <person name="Tamura T."/>
        </authorList>
    </citation>
    <scope>NUCLEOTIDE SEQUENCE</scope>
    <source>
        <strain evidence="3">NBRC 104875</strain>
    </source>
</reference>
<name>A0A8J3VRH5_9ACTN</name>
<evidence type="ECO:0008006" key="5">
    <source>
        <dbReference type="Google" id="ProtNLM"/>
    </source>
</evidence>
<dbReference type="Gene3D" id="1.50.10.10">
    <property type="match status" value="1"/>
</dbReference>
<evidence type="ECO:0000313" key="3">
    <source>
        <dbReference type="EMBL" id="GIH15403.1"/>
    </source>
</evidence>
<dbReference type="SUPFAM" id="SSF48208">
    <property type="entry name" value="Six-hairpin glycosidases"/>
    <property type="match status" value="1"/>
</dbReference>
<dbReference type="AlphaFoldDB" id="A0A8J3VRH5"/>
<dbReference type="GO" id="GO:0005975">
    <property type="term" value="P:carbohydrate metabolic process"/>
    <property type="evidence" value="ECO:0007669"/>
    <property type="project" value="InterPro"/>
</dbReference>
<dbReference type="InterPro" id="IPR008928">
    <property type="entry name" value="6-hairpin_glycosidase_sf"/>
</dbReference>
<sequence length="831" mass="87623">MLVTAAAALVAAGLTVTPAPATAAHGSGAHNSGDELTVSDRLADRRTVTIGDRFYEVGAADGSYPATGWHVRGEMGGFWSQPIKLLDGLWFAVDGTWLKAKSFTSGYGYTRMDLGGGVQRTDVVPDGNRAGLVGLHFDGGARQVRLTVDAHSELLKAYPWSGTTPSQDTVNLPDTGSFDGRDLVFQEQPNHYAALVGAQLTPDGHQLGPDFRGPQDPAVICPNTDPAPARCDDGPAGKGTGGQLTYTLDVPKGGRTVWFAVAGSDQGKQPAQAALAAALRDPSGQFARKQAQRREVSDRTHVDLPGDPLLAQSVEWSKQNLADTVQESRDLHLFASDQGTQSPPLAGTLAQARWIGAGWPDYPWIFGTDGEYTAFAAVAAGDFEAIEDHLRTLRDVSDIVNAKSGKVVHEVTPDGQVYYGTNDDPGNTDETVKFPSAVALVWRWTGDDSFRDSMYDFSVRAMKYAVGLDADGDGWPEGSGNVERAGMGAEKLDVAVYTIRGLADVAQLAASKGDTATADWANAQAASREKKFEDTFWYGGDAHGYADSLSDPGNVKLYQRYWIGLTPMEADLPGGPLASVAHADDTLAQHERACYNGDFGLFHTGTGPTSDAKGNPGPSCDSVVSSAPSDRETFSLGSAVAAVAEGNYGRLAQQHAYTTDNARIQLDPDVWELPGAMPEIAPSPDFGSNLSHDFLSRSSVLQAWGTYGVLWPVVAQQLGVAPDLGRGQLAVVPQIPPGQQRVAGSGIRLGGGDIDVTATRSGATLTTQVRRTGVRGTLTLGAVLPAGASVRSVSLDGHQIAYQRVTTTRGTEVRVPAGTGGGQHTLTVRLG</sequence>
<dbReference type="InterPro" id="IPR012341">
    <property type="entry name" value="6hp_glycosidase-like_sf"/>
</dbReference>
<keyword evidence="2" id="KW-0732">Signal</keyword>
<organism evidence="3 4">
    <name type="scientific">Rugosimonospora africana</name>
    <dbReference type="NCBI Taxonomy" id="556532"/>
    <lineage>
        <taxon>Bacteria</taxon>
        <taxon>Bacillati</taxon>
        <taxon>Actinomycetota</taxon>
        <taxon>Actinomycetes</taxon>
        <taxon>Micromonosporales</taxon>
        <taxon>Micromonosporaceae</taxon>
        <taxon>Rugosimonospora</taxon>
    </lineage>
</organism>
<dbReference type="Proteomes" id="UP000642748">
    <property type="component" value="Unassembled WGS sequence"/>
</dbReference>
<gene>
    <name evidence="3" type="ORF">Raf01_35750</name>
</gene>
<feature type="chain" id="PRO_5035290057" description="Glycogen debranching protein" evidence="2">
    <location>
        <begin position="24"/>
        <end position="831"/>
    </location>
</feature>